<dbReference type="Proteomes" id="UP001358586">
    <property type="component" value="Chromosome 8"/>
</dbReference>
<organism evidence="2 3">
    <name type="scientific">Gossypium arboreum</name>
    <name type="common">Tree cotton</name>
    <name type="synonym">Gossypium nanking</name>
    <dbReference type="NCBI Taxonomy" id="29729"/>
    <lineage>
        <taxon>Eukaryota</taxon>
        <taxon>Viridiplantae</taxon>
        <taxon>Streptophyta</taxon>
        <taxon>Embryophyta</taxon>
        <taxon>Tracheophyta</taxon>
        <taxon>Spermatophyta</taxon>
        <taxon>Magnoliopsida</taxon>
        <taxon>eudicotyledons</taxon>
        <taxon>Gunneridae</taxon>
        <taxon>Pentapetalae</taxon>
        <taxon>rosids</taxon>
        <taxon>malvids</taxon>
        <taxon>Malvales</taxon>
        <taxon>Malvaceae</taxon>
        <taxon>Malvoideae</taxon>
        <taxon>Gossypium</taxon>
    </lineage>
</organism>
<evidence type="ECO:0000256" key="1">
    <source>
        <dbReference type="SAM" id="MobiDB-lite"/>
    </source>
</evidence>
<proteinExistence type="predicted"/>
<accession>A0ABR0P1D0</accession>
<gene>
    <name evidence="2" type="ORF">PVK06_026734</name>
</gene>
<feature type="compositionally biased region" description="Polar residues" evidence="1">
    <location>
        <begin position="83"/>
        <end position="96"/>
    </location>
</feature>
<protein>
    <submittedName>
        <fullName evidence="2">Uncharacterized protein</fullName>
    </submittedName>
</protein>
<comment type="caution">
    <text evidence="2">The sequence shown here is derived from an EMBL/GenBank/DDBJ whole genome shotgun (WGS) entry which is preliminary data.</text>
</comment>
<name>A0ABR0P1D0_GOSAR</name>
<feature type="region of interest" description="Disordered" evidence="1">
    <location>
        <begin position="68"/>
        <end position="112"/>
    </location>
</feature>
<sequence>MNTMKLIHRALVLVFALIVSHLLICSPLSFHCWKDTHIPRVRYQTRRLLGSLASVSANLNKLSGAIQDPNKAVGTSLRKAPPSASNPTQNNRFSNESDLHLQNPGLVTKHQK</sequence>
<reference evidence="2 3" key="1">
    <citation type="submission" date="2023-03" db="EMBL/GenBank/DDBJ databases">
        <title>WGS of Gossypium arboreum.</title>
        <authorList>
            <person name="Yu D."/>
        </authorList>
    </citation>
    <scope>NUCLEOTIDE SEQUENCE [LARGE SCALE GENOMIC DNA]</scope>
    <source>
        <tissue evidence="2">Leaf</tissue>
    </source>
</reference>
<evidence type="ECO:0000313" key="3">
    <source>
        <dbReference type="Proteomes" id="UP001358586"/>
    </source>
</evidence>
<dbReference type="EMBL" id="JARKNE010000008">
    <property type="protein sequence ID" value="KAK5811404.1"/>
    <property type="molecule type" value="Genomic_DNA"/>
</dbReference>
<keyword evidence="3" id="KW-1185">Reference proteome</keyword>
<evidence type="ECO:0000313" key="2">
    <source>
        <dbReference type="EMBL" id="KAK5811404.1"/>
    </source>
</evidence>